<dbReference type="InterPro" id="IPR052672">
    <property type="entry name" value="Type1_Cytokine_Rcpt_Type2"/>
</dbReference>
<keyword evidence="6 12" id="KW-1133">Transmembrane helix</keyword>
<proteinExistence type="inferred from homology"/>
<dbReference type="SMART" id="SM00060">
    <property type="entry name" value="FN3"/>
    <property type="match status" value="3"/>
</dbReference>
<dbReference type="InterPro" id="IPR003961">
    <property type="entry name" value="FN3_dom"/>
</dbReference>
<feature type="region of interest" description="Disordered" evidence="11">
    <location>
        <begin position="481"/>
        <end position="504"/>
    </location>
</feature>
<dbReference type="CTD" id="149233"/>
<comment type="subcellular location">
    <subcellularLocation>
        <location evidence="1">Membrane</location>
        <topology evidence="1">Single-pass type I membrane protein</topology>
    </subcellularLocation>
</comment>
<evidence type="ECO:0000256" key="11">
    <source>
        <dbReference type="SAM" id="MobiDB-lite"/>
    </source>
</evidence>
<dbReference type="GeneID" id="110079855"/>
<dbReference type="InterPro" id="IPR013783">
    <property type="entry name" value="Ig-like_fold"/>
</dbReference>
<dbReference type="PANTHER" id="PTHR48423:SF2">
    <property type="entry name" value="INTERLEUKIN-12 RECEPTOR SUBUNIT BETA-2"/>
    <property type="match status" value="1"/>
</dbReference>
<keyword evidence="8" id="KW-1015">Disulfide bond</keyword>
<feature type="compositionally biased region" description="Basic and acidic residues" evidence="11">
    <location>
        <begin position="489"/>
        <end position="504"/>
    </location>
</feature>
<evidence type="ECO:0000256" key="12">
    <source>
        <dbReference type="SAM" id="Phobius"/>
    </source>
</evidence>
<keyword evidence="7 12" id="KW-0472">Membrane</keyword>
<keyword evidence="14" id="KW-1185">Reference proteome</keyword>
<dbReference type="PROSITE" id="PS01353">
    <property type="entry name" value="HEMATOPO_REC_L_F2"/>
    <property type="match status" value="1"/>
</dbReference>
<dbReference type="CDD" id="cd00063">
    <property type="entry name" value="FN3"/>
    <property type="match status" value="2"/>
</dbReference>
<evidence type="ECO:0000259" key="13">
    <source>
        <dbReference type="PROSITE" id="PS50853"/>
    </source>
</evidence>
<dbReference type="InterPro" id="IPR036116">
    <property type="entry name" value="FN3_sf"/>
</dbReference>
<dbReference type="InterPro" id="IPR003529">
    <property type="entry name" value="Hematopoietin_rcpt_Gp130_CS"/>
</dbReference>
<feature type="domain" description="Fibronectin type-III" evidence="13">
    <location>
        <begin position="395"/>
        <end position="487"/>
    </location>
</feature>
<comment type="similarity">
    <text evidence="2">Belongs to the type I cytokine receptor family. Type 2 subfamily.</text>
</comment>
<evidence type="ECO:0000256" key="9">
    <source>
        <dbReference type="ARBA" id="ARBA00023170"/>
    </source>
</evidence>
<evidence type="ECO:0000256" key="1">
    <source>
        <dbReference type="ARBA" id="ARBA00004479"/>
    </source>
</evidence>
<dbReference type="Gene3D" id="2.60.40.10">
    <property type="entry name" value="Immunoglobulins"/>
    <property type="match status" value="5"/>
</dbReference>
<evidence type="ECO:0000256" key="3">
    <source>
        <dbReference type="ARBA" id="ARBA00022692"/>
    </source>
</evidence>
<keyword evidence="3 12" id="KW-0812">Transmembrane</keyword>
<dbReference type="AlphaFoldDB" id="A0A6J0TV81"/>
<feature type="transmembrane region" description="Helical" evidence="12">
    <location>
        <begin position="513"/>
        <end position="533"/>
    </location>
</feature>
<dbReference type="SUPFAM" id="SSF49265">
    <property type="entry name" value="Fibronectin type III"/>
    <property type="match status" value="3"/>
</dbReference>
<dbReference type="PANTHER" id="PTHR48423">
    <property type="entry name" value="INTERLEUKIN-27 RECEPTOR SUBUNIT ALPHA"/>
    <property type="match status" value="1"/>
</dbReference>
<dbReference type="Pfam" id="PF09240">
    <property type="entry name" value="IL6Ra-bind"/>
    <property type="match status" value="1"/>
</dbReference>
<dbReference type="GO" id="GO:0004896">
    <property type="term" value="F:cytokine receptor activity"/>
    <property type="evidence" value="ECO:0007669"/>
    <property type="project" value="InterPro"/>
</dbReference>
<dbReference type="KEGG" id="pvt:110079855"/>
<evidence type="ECO:0000256" key="2">
    <source>
        <dbReference type="ARBA" id="ARBA00008921"/>
    </source>
</evidence>
<dbReference type="OrthoDB" id="9897281at2759"/>
<dbReference type="Proteomes" id="UP001652642">
    <property type="component" value="Chromosome 4"/>
</dbReference>
<evidence type="ECO:0000256" key="6">
    <source>
        <dbReference type="ARBA" id="ARBA00022989"/>
    </source>
</evidence>
<evidence type="ECO:0000313" key="14">
    <source>
        <dbReference type="Proteomes" id="UP001652642"/>
    </source>
</evidence>
<gene>
    <name evidence="15" type="primary">IL23R</name>
</gene>
<keyword evidence="5" id="KW-0677">Repeat</keyword>
<accession>A0A6J0TV81</accession>
<evidence type="ECO:0000256" key="10">
    <source>
        <dbReference type="ARBA" id="ARBA00023180"/>
    </source>
</evidence>
<evidence type="ECO:0000256" key="8">
    <source>
        <dbReference type="ARBA" id="ARBA00023157"/>
    </source>
</evidence>
<evidence type="ECO:0000256" key="5">
    <source>
        <dbReference type="ARBA" id="ARBA00022737"/>
    </source>
</evidence>
<sequence>MCYGHVWTEPASLIPLGQNISINCHSDKKFCRNAKLYLVLNDNRVQDKLLKVINKTTIQLQLFDYKTPFSTVLCNVECSQEDKIVCGTQFCMGSPPDRPANVTCVIHEHLDNMTCTWYPGKDTYLNTNYNLYLKSLQTDEKNMFSANNVSAIIPLSQLQKNQRFSVLVCAENELGTVYSDELHIDLNNIVIPATPLMIQNTTVYSPVFKTIIEWQKQTAINETYCEERYKETTSKTWQVREWNAGSKTEHHTEYNLEANTMYEFQVRCKLTHSKSFWSNWTESVVYVTPEAAPASALDVWRYLGPSHQNGSQEVTILIKPFLPKQSRGRILGYRVYCEKQGEIVDLCQTTEIKCKVLVPPEVTSIYVTAHNSKGSSSPANITVKQQLLNYHDFPPPTNLQIIYEEQKGVSVKWVPPKSTGKALLWYIVEWTSHHGIGWEKVPKQRTSIFIGKHISMKRNGNISVYAVYQDGTRKASSIPLLEENDQDGVADKDPKIPSADTSHRKDDGDYDVGVLWGIVFGVASISLLVLALITKKFCRKRVSIVLNSITPKWLSEDYPKLQNSSVIKSLQEERDPIIHPSTGLFSVYEDAVITEVEEIQVHKGQTSLDDKKRIREAVSEKINTADDIQFISNSDMVESNGYKPQVSHKTLLGNVFSNTYKTHSQNLDTKLTPPTLPINSLTKDRTSPLATIWPAVYTDEEIFLFEKINLVLNNSRSGQSNISSTEEEPDPLVANQWTFLLSENNIQEQTLIPDDLLSCLKAANEDPTDVMSYFPQNMAK</sequence>
<dbReference type="PROSITE" id="PS50853">
    <property type="entry name" value="FN3"/>
    <property type="match status" value="2"/>
</dbReference>
<name>A0A6J0TV81_9SAUR</name>
<organism evidence="14 15">
    <name type="scientific">Pogona vitticeps</name>
    <name type="common">central bearded dragon</name>
    <dbReference type="NCBI Taxonomy" id="103695"/>
    <lineage>
        <taxon>Eukaryota</taxon>
        <taxon>Metazoa</taxon>
        <taxon>Chordata</taxon>
        <taxon>Craniata</taxon>
        <taxon>Vertebrata</taxon>
        <taxon>Euteleostomi</taxon>
        <taxon>Lepidosauria</taxon>
        <taxon>Squamata</taxon>
        <taxon>Bifurcata</taxon>
        <taxon>Unidentata</taxon>
        <taxon>Episquamata</taxon>
        <taxon>Toxicofera</taxon>
        <taxon>Iguania</taxon>
        <taxon>Acrodonta</taxon>
        <taxon>Agamidae</taxon>
        <taxon>Amphibolurinae</taxon>
        <taxon>Pogona</taxon>
    </lineage>
</organism>
<evidence type="ECO:0000313" key="15">
    <source>
        <dbReference type="RefSeq" id="XP_020650905.2"/>
    </source>
</evidence>
<dbReference type="RefSeq" id="XP_020650905.2">
    <property type="nucleotide sequence ID" value="XM_020795246.2"/>
</dbReference>
<reference evidence="15" key="1">
    <citation type="submission" date="2025-08" db="UniProtKB">
        <authorList>
            <consortium name="RefSeq"/>
        </authorList>
    </citation>
    <scope>IDENTIFICATION</scope>
</reference>
<evidence type="ECO:0000256" key="7">
    <source>
        <dbReference type="ARBA" id="ARBA00023136"/>
    </source>
</evidence>
<dbReference type="InterPro" id="IPR015321">
    <property type="entry name" value="TypeI_recpt_CBD"/>
</dbReference>
<keyword evidence="4" id="KW-0732">Signal</keyword>
<protein>
    <submittedName>
        <fullName evidence="15">Interleukin-23 receptor</fullName>
    </submittedName>
</protein>
<dbReference type="GO" id="GO:0005886">
    <property type="term" value="C:plasma membrane"/>
    <property type="evidence" value="ECO:0007669"/>
    <property type="project" value="UniProtKB-ARBA"/>
</dbReference>
<keyword evidence="10" id="KW-0325">Glycoprotein</keyword>
<keyword evidence="9 15" id="KW-0675">Receptor</keyword>
<feature type="domain" description="Fibronectin type-III" evidence="13">
    <location>
        <begin position="192"/>
        <end position="291"/>
    </location>
</feature>
<evidence type="ECO:0000256" key="4">
    <source>
        <dbReference type="ARBA" id="ARBA00022729"/>
    </source>
</evidence>